<name>A0A803QJV0_CANSA</name>
<evidence type="ECO:0000256" key="2">
    <source>
        <dbReference type="SAM" id="MobiDB-lite"/>
    </source>
</evidence>
<dbReference type="InterPro" id="IPR036691">
    <property type="entry name" value="Endo/exonu/phosph_ase_sf"/>
</dbReference>
<dbReference type="InterPro" id="IPR005135">
    <property type="entry name" value="Endo/exonuclease/phosphatase"/>
</dbReference>
<keyword evidence="6" id="KW-1185">Reference proteome</keyword>
<evidence type="ECO:0000259" key="4">
    <source>
        <dbReference type="PROSITE" id="PS50878"/>
    </source>
</evidence>
<dbReference type="GO" id="GO:0003676">
    <property type="term" value="F:nucleic acid binding"/>
    <property type="evidence" value="ECO:0007669"/>
    <property type="project" value="InterPro"/>
</dbReference>
<dbReference type="Gene3D" id="3.60.10.10">
    <property type="entry name" value="Endonuclease/exonuclease/phosphatase"/>
    <property type="match status" value="1"/>
</dbReference>
<dbReference type="GO" id="GO:0008270">
    <property type="term" value="F:zinc ion binding"/>
    <property type="evidence" value="ECO:0007669"/>
    <property type="project" value="UniProtKB-KW"/>
</dbReference>
<proteinExistence type="predicted"/>
<dbReference type="InterPro" id="IPR036397">
    <property type="entry name" value="RNaseH_sf"/>
</dbReference>
<dbReference type="InterPro" id="IPR000477">
    <property type="entry name" value="RT_dom"/>
</dbReference>
<dbReference type="SUPFAM" id="SSF56219">
    <property type="entry name" value="DNase I-like"/>
    <property type="match status" value="1"/>
</dbReference>
<keyword evidence="1" id="KW-0863">Zinc-finger</keyword>
<dbReference type="Pfam" id="PF14392">
    <property type="entry name" value="zf-CCHC_4"/>
    <property type="match status" value="1"/>
</dbReference>
<dbReference type="PROSITE" id="PS50158">
    <property type="entry name" value="ZF_CCHC"/>
    <property type="match status" value="1"/>
</dbReference>
<keyword evidence="1" id="KW-0862">Zinc</keyword>
<organism evidence="5 6">
    <name type="scientific">Cannabis sativa</name>
    <name type="common">Hemp</name>
    <name type="synonym">Marijuana</name>
    <dbReference type="NCBI Taxonomy" id="3483"/>
    <lineage>
        <taxon>Eukaryota</taxon>
        <taxon>Viridiplantae</taxon>
        <taxon>Streptophyta</taxon>
        <taxon>Embryophyta</taxon>
        <taxon>Tracheophyta</taxon>
        <taxon>Spermatophyta</taxon>
        <taxon>Magnoliopsida</taxon>
        <taxon>eudicotyledons</taxon>
        <taxon>Gunneridae</taxon>
        <taxon>Pentapetalae</taxon>
        <taxon>rosids</taxon>
        <taxon>fabids</taxon>
        <taxon>Rosales</taxon>
        <taxon>Cannabaceae</taxon>
        <taxon>Cannabis</taxon>
    </lineage>
</organism>
<dbReference type="Pfam" id="PF13456">
    <property type="entry name" value="RVT_3"/>
    <property type="match status" value="1"/>
</dbReference>
<dbReference type="CDD" id="cd06222">
    <property type="entry name" value="RNase_H_like"/>
    <property type="match status" value="1"/>
</dbReference>
<dbReference type="GO" id="GO:0004523">
    <property type="term" value="F:RNA-DNA hybrid ribonuclease activity"/>
    <property type="evidence" value="ECO:0007669"/>
    <property type="project" value="InterPro"/>
</dbReference>
<dbReference type="Gene3D" id="3.30.420.10">
    <property type="entry name" value="Ribonuclease H-like superfamily/Ribonuclease H"/>
    <property type="match status" value="1"/>
</dbReference>
<evidence type="ECO:0000259" key="3">
    <source>
        <dbReference type="PROSITE" id="PS50158"/>
    </source>
</evidence>
<sequence>MMVVGAPADAVEDIVTMTSRLGVEQAEEWEENSEAVNSFGGCSLIEKVISTRDISERLLLNIFSRMWKGIKDWEVKVYEKKEEHSIVGFSFKSMGDTKTVLARQPWIFNGGLLLLEEWPSSGQWADFRLDKVSCWVKIKGIPLKMFTQRNVQKLGEMAGEVEDFKWSRDKRMFLNGYARMRIGFPLQKSVFVGRFIPSDGRQHWVQFKFERLPMLCFGCGLWGHEQKECAKVALTEKDEHGQVVPKYGSWLRDEDPLPNAFVAFKQLQMRISGGKKEMHDQSNNRLFANDGRQTATHPDDESVALNGGMQGTPVAGGRAEVTVMESSGKNCGTMGGSLRVGHVELGSCGESSGAGEALGRTNELKHLGSINDMTLGQMDVGHCGKMNGLEHSGSSSHSGRVRQLYDSLSEEEIEVKKRKNTGDAIGEGEVQDKRNFNKGKQVIVELEVSGEDDGFTLGRAAHGVKEGKMQVGQRRNISIKNKARHRHQAIATMEAEEQSTRQRVMRTVGDEVVGDAAFVFGAYMGSHIPIEGGPPSTMKLLSWNVQGIGNPWTLRALQSHLREFNPSVVFLAETKLTRRQAEGLCNKLQFGDNFWAVDRIGLSGGLLIMWRDGIKLRVDSSSVGHIVAEVTGNGFSPWMLTCFYGHPEASQRKFSWELLQKIGGQINGAWLCVGDFNEIVSHLKSGDDREGAAMEAFKETLDRCQLIDFCSVKSEFTWCNGHESSQVMERLDRGLCNLEWLQQFEGADIHLLDWWESDHRALVVDIPLTEEGQPGGRIKRVGRFHFEEVWCDDDECKAIIEDQWRDEDTSGSATSFRGKTIRVGRHLKLWNRKKQNESTSSITKEVLQAVQPKVSLGMNEALLQPFMEEEVVQAIKEMHPTKAPGEDGLPALFYQNFWSNVNKDVVGVYLNILDGGADMGCLNETIIALIPKVEKPMNVAEYRPISLCNVIYKIVSKCLVNRLRQTLDGVISESQSAFVKGRLIHDNAIVGYESLHCMRKNRFRNGTKMALQLDMAKAYDRVEWRFLQEVMLRLGYHERWVAKIMACVTSVTFSFLINGEIQGKVVPQRGIRQGDPLFPFLFLFCAEVFSCLLQREEAGNQLVSVRFGRQGLAVSHLFFADDSMIFFDATWEACQRFNTLLSKYSSASGQVVNFQKSEVCFGKNVAAATKLELAEFLGVKVVDNHGKYLGLLSLVGRNKKQVFDVIKNRVWNSLRGWKGHMFSMGGNEVLIKAIVQAIPAYTMSFYRLTKSTITSIHRMAARFWWGSTAKKKKIHWCKWKYLCRPKEEGGLGFRDLELFNQALLAKQIWRCLRQPGSLCTKVLKASYFPNKSVLAAKCGAHASFVWRSLVWGKEIILKGYRWRVGNGQQVRVLEDPWLPRPTSFKVYDKPPFPQQLCVVDLTHPSGVWDESFIRANFNHEDAEMILRLPPLHEGLEDKVMWHYSRNGEYTVRSGYRMAAEMRKSEATSEGQLMKDWWSKLWKLKLSPKVKHFVWKLANSWLPTHSNLVIRKVMTDPTCHRCSNGVRENIFHALWGCSANKGIWKLSGFKADVQRKGGEDVLAFLMRLARGMTQDTYEFFLVLCWQVWYLRNSTKHGRRLPQPAEVVDWCAQYIMEYRQPVLEKGRHGQRQRVQQSRWIPPRQGDVKINVDGGEASPLRVELQAIQLGLRTGIQRRFNRFSVESDCREAIHLIHNKEEACRDIDGMLTNIRDLMLDASVVGISFVYREANEVANVLANYALINKVRAMWVGVDPPCARLALMQDLPNPL</sequence>
<dbReference type="EMBL" id="UZAU01000821">
    <property type="status" value="NOT_ANNOTATED_CDS"/>
    <property type="molecule type" value="Genomic_DNA"/>
</dbReference>
<dbReference type="SUPFAM" id="SSF56672">
    <property type="entry name" value="DNA/RNA polymerases"/>
    <property type="match status" value="1"/>
</dbReference>
<dbReference type="InterPro" id="IPR025836">
    <property type="entry name" value="Zn_knuckle_CX2CX4HX4C"/>
</dbReference>
<feature type="domain" description="CCHC-type" evidence="3">
    <location>
        <begin position="216"/>
        <end position="229"/>
    </location>
</feature>
<dbReference type="InterPro" id="IPR001878">
    <property type="entry name" value="Znf_CCHC"/>
</dbReference>
<dbReference type="SUPFAM" id="SSF53098">
    <property type="entry name" value="Ribonuclease H-like"/>
    <property type="match status" value="1"/>
</dbReference>
<dbReference type="Gramene" id="evm.model.10.1476">
    <property type="protein sequence ID" value="cds.evm.model.10.1476"/>
    <property type="gene ID" value="evm.TU.10.1476"/>
</dbReference>
<dbReference type="InterPro" id="IPR044730">
    <property type="entry name" value="RNase_H-like_dom_plant"/>
</dbReference>
<reference evidence="5" key="1">
    <citation type="submission" date="2021-03" db="UniProtKB">
        <authorList>
            <consortium name="EnsemblPlants"/>
        </authorList>
    </citation>
    <scope>IDENTIFICATION</scope>
</reference>
<dbReference type="Pfam" id="PF13966">
    <property type="entry name" value="zf-RVT"/>
    <property type="match status" value="1"/>
</dbReference>
<dbReference type="EnsemblPlants" id="evm.model.10.1476">
    <property type="protein sequence ID" value="cds.evm.model.10.1476"/>
    <property type="gene ID" value="evm.TU.10.1476"/>
</dbReference>
<accession>A0A803QJV0</accession>
<dbReference type="InterPro" id="IPR026960">
    <property type="entry name" value="RVT-Znf"/>
</dbReference>
<evidence type="ECO:0000256" key="1">
    <source>
        <dbReference type="PROSITE-ProRule" id="PRU00047"/>
    </source>
</evidence>
<dbReference type="Pfam" id="PF00078">
    <property type="entry name" value="RVT_1"/>
    <property type="match status" value="1"/>
</dbReference>
<protein>
    <recommendedName>
        <fullName evidence="7">Reverse transcriptase</fullName>
    </recommendedName>
</protein>
<dbReference type="PROSITE" id="PS50878">
    <property type="entry name" value="RT_POL"/>
    <property type="match status" value="1"/>
</dbReference>
<dbReference type="PANTHER" id="PTHR33116">
    <property type="entry name" value="REVERSE TRANSCRIPTASE ZINC-BINDING DOMAIN-CONTAINING PROTEIN-RELATED-RELATED"/>
    <property type="match status" value="1"/>
</dbReference>
<keyword evidence="1" id="KW-0479">Metal-binding</keyword>
<dbReference type="InterPro" id="IPR012337">
    <property type="entry name" value="RNaseH-like_sf"/>
</dbReference>
<dbReference type="PANTHER" id="PTHR33116:SF86">
    <property type="entry name" value="REVERSE TRANSCRIPTASE DOMAIN-CONTAINING PROTEIN"/>
    <property type="match status" value="1"/>
</dbReference>
<evidence type="ECO:0000313" key="6">
    <source>
        <dbReference type="Proteomes" id="UP000596661"/>
    </source>
</evidence>
<evidence type="ECO:0000313" key="5">
    <source>
        <dbReference type="EnsemblPlants" id="cds.evm.model.10.1476"/>
    </source>
</evidence>
<dbReference type="CDD" id="cd01650">
    <property type="entry name" value="RT_nLTR_like"/>
    <property type="match status" value="1"/>
</dbReference>
<evidence type="ECO:0008006" key="7">
    <source>
        <dbReference type="Google" id="ProtNLM"/>
    </source>
</evidence>
<feature type="region of interest" description="Disordered" evidence="2">
    <location>
        <begin position="289"/>
        <end position="312"/>
    </location>
</feature>
<dbReference type="InterPro" id="IPR002156">
    <property type="entry name" value="RNaseH_domain"/>
</dbReference>
<dbReference type="Pfam" id="PF03372">
    <property type="entry name" value="Exo_endo_phos"/>
    <property type="match status" value="1"/>
</dbReference>
<feature type="domain" description="Reverse transcriptase" evidence="4">
    <location>
        <begin position="911"/>
        <end position="1181"/>
    </location>
</feature>
<dbReference type="Proteomes" id="UP000596661">
    <property type="component" value="Unassembled WGS sequence"/>
</dbReference>
<dbReference type="InterPro" id="IPR043502">
    <property type="entry name" value="DNA/RNA_pol_sf"/>
</dbReference>